<comment type="caution">
    <text evidence="2">The sequence shown here is derived from an EMBL/GenBank/DDBJ whole genome shotgun (WGS) entry which is preliminary data.</text>
</comment>
<dbReference type="Proteomes" id="UP001146120">
    <property type="component" value="Unassembled WGS sequence"/>
</dbReference>
<sequence length="384" mass="41753">MADVLTRCKTLLPTETTTLVTMSASDVPSDVRAALSKKGAKWESMTDAGRVGVLWSYGYVFYGSLDSSAKYSQVAKVYTECSSAGGSDTEVSGGVAMSDIALSSAKYTSAGCTASTSSSLTSSQMLDSFPSMNGCKTIKEYCAESTILNDFVHDQDILTRKIAHEEVTFLRLLSKGAFVAEYMESGDLSDVFARSKGKLSWSKEKISIAMDIADGLVYLHTLQPKVIHRDLKSKNVLLNKKYQAKLSDFGVSRKSNVNETLTSGVGTLLWTAPEIIEGKKYDEKADIYSFGVVLSEIDTCQGPFAHMKTDKGDNIPGMQLVQMVRLGQLRVSFSDDCPAAIRELAEACTQLDPDFRPTSMEAAFTLKSKIAPKLRNALQRIDSA</sequence>
<keyword evidence="3" id="KW-1185">Reference proteome</keyword>
<proteinExistence type="predicted"/>
<evidence type="ECO:0000259" key="1">
    <source>
        <dbReference type="PROSITE" id="PS50011"/>
    </source>
</evidence>
<dbReference type="InterPro" id="IPR051681">
    <property type="entry name" value="Ser/Thr_Kinases-Pseudokinases"/>
</dbReference>
<organism evidence="2 3">
    <name type="scientific">Lagenidium giganteum</name>
    <dbReference type="NCBI Taxonomy" id="4803"/>
    <lineage>
        <taxon>Eukaryota</taxon>
        <taxon>Sar</taxon>
        <taxon>Stramenopiles</taxon>
        <taxon>Oomycota</taxon>
        <taxon>Peronosporomycetes</taxon>
        <taxon>Pythiales</taxon>
        <taxon>Pythiaceae</taxon>
    </lineage>
</organism>
<dbReference type="SMART" id="SM00220">
    <property type="entry name" value="S_TKc"/>
    <property type="match status" value="1"/>
</dbReference>
<dbReference type="EMBL" id="DAKRPA010000221">
    <property type="protein sequence ID" value="DAZ95024.1"/>
    <property type="molecule type" value="Genomic_DNA"/>
</dbReference>
<dbReference type="Pfam" id="PF00069">
    <property type="entry name" value="Pkinase"/>
    <property type="match status" value="1"/>
</dbReference>
<dbReference type="GO" id="GO:0004674">
    <property type="term" value="F:protein serine/threonine kinase activity"/>
    <property type="evidence" value="ECO:0007669"/>
    <property type="project" value="TreeGrafter"/>
</dbReference>
<evidence type="ECO:0000313" key="2">
    <source>
        <dbReference type="EMBL" id="DAZ95024.1"/>
    </source>
</evidence>
<dbReference type="InterPro" id="IPR000719">
    <property type="entry name" value="Prot_kinase_dom"/>
</dbReference>
<protein>
    <recommendedName>
        <fullName evidence="1">Protein kinase domain-containing protein</fullName>
    </recommendedName>
</protein>
<feature type="domain" description="Protein kinase" evidence="1">
    <location>
        <begin position="51"/>
        <end position="374"/>
    </location>
</feature>
<dbReference type="InterPro" id="IPR008271">
    <property type="entry name" value="Ser/Thr_kinase_AS"/>
</dbReference>
<name>A0AAV2YQU5_9STRA</name>
<reference evidence="2" key="1">
    <citation type="submission" date="2022-11" db="EMBL/GenBank/DDBJ databases">
        <authorList>
            <person name="Morgan W.R."/>
            <person name="Tartar A."/>
        </authorList>
    </citation>
    <scope>NUCLEOTIDE SEQUENCE</scope>
    <source>
        <strain evidence="2">ARSEF 373</strain>
    </source>
</reference>
<dbReference type="SUPFAM" id="SSF56112">
    <property type="entry name" value="Protein kinase-like (PK-like)"/>
    <property type="match status" value="1"/>
</dbReference>
<dbReference type="GO" id="GO:0005524">
    <property type="term" value="F:ATP binding"/>
    <property type="evidence" value="ECO:0007669"/>
    <property type="project" value="InterPro"/>
</dbReference>
<dbReference type="AlphaFoldDB" id="A0AAV2YQU5"/>
<gene>
    <name evidence="2" type="ORF">N0F65_003741</name>
</gene>
<dbReference type="InterPro" id="IPR011009">
    <property type="entry name" value="Kinase-like_dom_sf"/>
</dbReference>
<reference evidence="2" key="2">
    <citation type="journal article" date="2023" name="Microbiol Resour">
        <title>Decontamination and Annotation of the Draft Genome Sequence of the Oomycete Lagenidium giganteum ARSEF 373.</title>
        <authorList>
            <person name="Morgan W.R."/>
            <person name="Tartar A."/>
        </authorList>
    </citation>
    <scope>NUCLEOTIDE SEQUENCE</scope>
    <source>
        <strain evidence="2">ARSEF 373</strain>
    </source>
</reference>
<dbReference type="PROSITE" id="PS00108">
    <property type="entry name" value="PROTEIN_KINASE_ST"/>
    <property type="match status" value="1"/>
</dbReference>
<evidence type="ECO:0000313" key="3">
    <source>
        <dbReference type="Proteomes" id="UP001146120"/>
    </source>
</evidence>
<dbReference type="Gene3D" id="1.10.510.10">
    <property type="entry name" value="Transferase(Phosphotransferase) domain 1"/>
    <property type="match status" value="1"/>
</dbReference>
<accession>A0AAV2YQU5</accession>
<dbReference type="PANTHER" id="PTHR44329">
    <property type="entry name" value="SERINE/THREONINE-PROTEIN KINASE TNNI3K-RELATED"/>
    <property type="match status" value="1"/>
</dbReference>
<dbReference type="PANTHER" id="PTHR44329:SF214">
    <property type="entry name" value="PROTEIN KINASE DOMAIN-CONTAINING PROTEIN"/>
    <property type="match status" value="1"/>
</dbReference>
<dbReference type="PROSITE" id="PS50011">
    <property type="entry name" value="PROTEIN_KINASE_DOM"/>
    <property type="match status" value="1"/>
</dbReference>